<evidence type="ECO:0000313" key="1">
    <source>
        <dbReference type="EMBL" id="MBJ7631673.1"/>
    </source>
</evidence>
<reference evidence="1" key="2">
    <citation type="journal article" date="2021" name="Int. J. Food Microbiol.">
        <title>Safety demonstration of a microbial species for use in the food chain: Weissella confusa.</title>
        <authorList>
            <person name="Bourdichon F."/>
            <person name="Patrone V."/>
            <person name="Fontana A."/>
            <person name="Milani G."/>
            <person name="Morelli L."/>
        </authorList>
    </citation>
    <scope>NUCLEOTIDE SEQUENCE</scope>
    <source>
        <strain evidence="1">CCUG 30943</strain>
    </source>
</reference>
<gene>
    <name evidence="1" type="ORF">HAU43_00895</name>
</gene>
<accession>A0AAE2V8F1</accession>
<dbReference type="Proteomes" id="UP000808038">
    <property type="component" value="Unassembled WGS sequence"/>
</dbReference>
<comment type="caution">
    <text evidence="1">The sequence shown here is derived from an EMBL/GenBank/DDBJ whole genome shotgun (WGS) entry which is preliminary data.</text>
</comment>
<dbReference type="RefSeq" id="WP_135411130.1">
    <property type="nucleotide sequence ID" value="NZ_JAAOCW010000001.1"/>
</dbReference>
<evidence type="ECO:0000313" key="2">
    <source>
        <dbReference type="Proteomes" id="UP000808038"/>
    </source>
</evidence>
<dbReference type="EMBL" id="JAAOCX010000001">
    <property type="protein sequence ID" value="MBJ7631673.1"/>
    <property type="molecule type" value="Genomic_DNA"/>
</dbReference>
<protein>
    <submittedName>
        <fullName evidence="1">Uncharacterized protein</fullName>
    </submittedName>
</protein>
<reference evidence="1" key="1">
    <citation type="submission" date="2020-02" db="EMBL/GenBank/DDBJ databases">
        <authorList>
            <person name="Fontana A."/>
            <person name="Patrone V."/>
            <person name="Morelli L."/>
        </authorList>
    </citation>
    <scope>NUCLEOTIDE SEQUENCE</scope>
    <source>
        <strain evidence="1">CCUG 30943</strain>
    </source>
</reference>
<name>A0AAE2V8F1_WEICO</name>
<organism evidence="1 2">
    <name type="scientific">Weissella confusa</name>
    <name type="common">Lactobacillus confusus</name>
    <dbReference type="NCBI Taxonomy" id="1583"/>
    <lineage>
        <taxon>Bacteria</taxon>
        <taxon>Bacillati</taxon>
        <taxon>Bacillota</taxon>
        <taxon>Bacilli</taxon>
        <taxon>Lactobacillales</taxon>
        <taxon>Lactobacillaceae</taxon>
        <taxon>Weissella</taxon>
    </lineage>
</organism>
<sequence length="76" mass="8885">MKNLYWKDDVYRMPPTTKLAKARIKAKVAQNTAWYKLGLSGLADLKRLEHGLDNPDKEILMKMAELYGERYENLVE</sequence>
<dbReference type="AlphaFoldDB" id="A0AAE2V8F1"/>
<proteinExistence type="predicted"/>